<evidence type="ECO:0000259" key="1">
    <source>
        <dbReference type="Pfam" id="PF01936"/>
    </source>
</evidence>
<reference evidence="2 3" key="1">
    <citation type="journal article" date="2019" name="Genome Biol. Evol.">
        <title>Day and night: Metabolic profiles and evolutionary relationships of six axenic non-marine cyanobacteria.</title>
        <authorList>
            <person name="Will S.E."/>
            <person name="Henke P."/>
            <person name="Boedeker C."/>
            <person name="Huang S."/>
            <person name="Brinkmann H."/>
            <person name="Rohde M."/>
            <person name="Jarek M."/>
            <person name="Friedl T."/>
            <person name="Seufert S."/>
            <person name="Schumacher M."/>
            <person name="Overmann J."/>
            <person name="Neumann-Schaal M."/>
            <person name="Petersen J."/>
        </authorList>
    </citation>
    <scope>NUCLEOTIDE SEQUENCE [LARGE SCALE GENOMIC DNA]</scope>
    <source>
        <strain evidence="2 3">PCC 6912</strain>
    </source>
</reference>
<dbReference type="AlphaFoldDB" id="A0A3S1A425"/>
<accession>A0A3S1A425</accession>
<dbReference type="EMBL" id="RSCJ01000012">
    <property type="protein sequence ID" value="RUR79619.1"/>
    <property type="molecule type" value="Genomic_DNA"/>
</dbReference>
<gene>
    <name evidence="2" type="ORF">PCC6912_31550</name>
</gene>
<organism evidence="2 3">
    <name type="scientific">Chlorogloeopsis fritschii PCC 6912</name>
    <dbReference type="NCBI Taxonomy" id="211165"/>
    <lineage>
        <taxon>Bacteria</taxon>
        <taxon>Bacillati</taxon>
        <taxon>Cyanobacteriota</taxon>
        <taxon>Cyanophyceae</taxon>
        <taxon>Nostocales</taxon>
        <taxon>Chlorogloeopsidaceae</taxon>
        <taxon>Chlorogloeopsis</taxon>
    </lineage>
</organism>
<dbReference type="RefSeq" id="WP_016877301.1">
    <property type="nucleotide sequence ID" value="NZ_AJLN01000051.1"/>
</dbReference>
<dbReference type="Proteomes" id="UP000268857">
    <property type="component" value="Unassembled WGS sequence"/>
</dbReference>
<name>A0A3S1A425_CHLFR</name>
<feature type="domain" description="NYN" evidence="1">
    <location>
        <begin position="144"/>
        <end position="253"/>
    </location>
</feature>
<sequence>MPNDNLPSSSNDTSLINKISYNLHQVIITIQEQQPELLLDKYRNINWHSSRNQSALSLKLTNLLSQAQDQSTLLQNLQCFLKALFTPESFDSPVLIKFLETIRQLSYSESESNKSSHCLEVDSSKKFLPTVTATSKQQTGIAILLLDAENIQLNAETEKFLTTVCHCPLHVKIAFANWCSMGKQDFEFHQRSYDLIHVPAGKDNADGKMIAFGSSIHERYPQVQEVLVCSSDKVMTNLCNHLQQNGLIVYRVSQQGNHLKILNSNTGETHIRSILEIPDFNKFIKQIQGIIISEEKTTSNQWFKLSQIAQIYQHKYNLDINEVTSHHYPGKTAKDVLIKYQSDVVIYQPLENPEAYVALFRKPQLNKLNNNNFALKKEVTSKADLEKALVAIITTLMSKFPNNYVPIEILSSHFNKQYSLGVNKMLGNLGLSRNFRAFLVNDCNCFDVHRIGDRWQVGLKEALATTKN</sequence>
<dbReference type="OrthoDB" id="570660at2"/>
<dbReference type="InterPro" id="IPR021139">
    <property type="entry name" value="NYN"/>
</dbReference>
<comment type="caution">
    <text evidence="2">The sequence shown here is derived from an EMBL/GenBank/DDBJ whole genome shotgun (WGS) entry which is preliminary data.</text>
</comment>
<keyword evidence="3" id="KW-1185">Reference proteome</keyword>
<proteinExistence type="predicted"/>
<protein>
    <recommendedName>
        <fullName evidence="1">NYN domain-containing protein</fullName>
    </recommendedName>
</protein>
<dbReference type="GO" id="GO:0004540">
    <property type="term" value="F:RNA nuclease activity"/>
    <property type="evidence" value="ECO:0007669"/>
    <property type="project" value="InterPro"/>
</dbReference>
<evidence type="ECO:0000313" key="3">
    <source>
        <dbReference type="Proteomes" id="UP000268857"/>
    </source>
</evidence>
<evidence type="ECO:0000313" key="2">
    <source>
        <dbReference type="EMBL" id="RUR79619.1"/>
    </source>
</evidence>
<dbReference type="Pfam" id="PF01936">
    <property type="entry name" value="NYN"/>
    <property type="match status" value="1"/>
</dbReference>